<comment type="caution">
    <text evidence="1">The sequence shown here is derived from an EMBL/GenBank/DDBJ whole genome shotgun (WGS) entry which is preliminary data.</text>
</comment>
<dbReference type="Gene3D" id="3.10.129.10">
    <property type="entry name" value="Hotdog Thioesterase"/>
    <property type="match status" value="1"/>
</dbReference>
<evidence type="ECO:0000313" key="1">
    <source>
        <dbReference type="EMBL" id="TQM91102.1"/>
    </source>
</evidence>
<name>A0A543K7M9_9MICO</name>
<sequence length="178" mass="19857">MPGVTPGPAPRTSSSQQVGRLKALASGARALRHGMNAWPPFLFTGVRVEHLGEDFRSVRVRLHHRPWTSNYVGTLFGGSVFAMTDPFWMLMVLRNLGPGYVVWDRAAEIEFVSPGRSSVTATFELTEDVLEELRAAAVDGAKVLRWFETEVVTDDGTVVARVRKQLYVRQKRQETSQA</sequence>
<dbReference type="OrthoDB" id="9814774at2"/>
<accession>A0A543K7M9</accession>
<dbReference type="EMBL" id="VFPU01000002">
    <property type="protein sequence ID" value="TQM91102.1"/>
    <property type="molecule type" value="Genomic_DNA"/>
</dbReference>
<keyword evidence="2" id="KW-1185">Reference proteome</keyword>
<dbReference type="InterPro" id="IPR027961">
    <property type="entry name" value="DUF4442"/>
</dbReference>
<proteinExistence type="predicted"/>
<protein>
    <submittedName>
        <fullName evidence="1">Acyl-coenzyme A thioesterase PaaI-like protein</fullName>
    </submittedName>
</protein>
<dbReference type="AlphaFoldDB" id="A0A543K7M9"/>
<organism evidence="1 2">
    <name type="scientific">Ornithinimicrobium humiphilum</name>
    <dbReference type="NCBI Taxonomy" id="125288"/>
    <lineage>
        <taxon>Bacteria</taxon>
        <taxon>Bacillati</taxon>
        <taxon>Actinomycetota</taxon>
        <taxon>Actinomycetes</taxon>
        <taxon>Micrococcales</taxon>
        <taxon>Ornithinimicrobiaceae</taxon>
        <taxon>Ornithinimicrobium</taxon>
    </lineage>
</organism>
<dbReference type="InterPro" id="IPR029069">
    <property type="entry name" value="HotDog_dom_sf"/>
</dbReference>
<dbReference type="Pfam" id="PF14539">
    <property type="entry name" value="DUF4442"/>
    <property type="match status" value="1"/>
</dbReference>
<reference evidence="1 2" key="1">
    <citation type="submission" date="2019-06" db="EMBL/GenBank/DDBJ databases">
        <title>Sequencing the genomes of 1000 actinobacteria strains.</title>
        <authorList>
            <person name="Klenk H.-P."/>
        </authorList>
    </citation>
    <scope>NUCLEOTIDE SEQUENCE [LARGE SCALE GENOMIC DNA]</scope>
    <source>
        <strain evidence="1 2">DSM 12362</strain>
    </source>
</reference>
<gene>
    <name evidence="1" type="ORF">FB476_2828</name>
</gene>
<dbReference type="Proteomes" id="UP000315133">
    <property type="component" value="Unassembled WGS sequence"/>
</dbReference>
<dbReference type="RefSeq" id="WP_141820495.1">
    <property type="nucleotide sequence ID" value="NZ_BAAAIL010000001.1"/>
</dbReference>
<evidence type="ECO:0000313" key="2">
    <source>
        <dbReference type="Proteomes" id="UP000315133"/>
    </source>
</evidence>
<dbReference type="SUPFAM" id="SSF54637">
    <property type="entry name" value="Thioesterase/thiol ester dehydrase-isomerase"/>
    <property type="match status" value="1"/>
</dbReference>